<dbReference type="RefSeq" id="WP_264965538.1">
    <property type="nucleotide sequence ID" value="NZ_JAPDVK010000001.1"/>
</dbReference>
<comment type="caution">
    <text evidence="1">The sequence shown here is derived from an EMBL/GenBank/DDBJ whole genome shotgun (WGS) entry which is preliminary data.</text>
</comment>
<sequence length="86" mass="9869">MTALNIQAAQNEIIRQVLNTQDIHLLDRIRNLFANKEVNEACMVQEEPCMTKEEILSGFGNALHELKSYREGKLELKSLEDVLNEL</sequence>
<reference evidence="1" key="1">
    <citation type="submission" date="2022-11" db="EMBL/GenBank/DDBJ databases">
        <title>Genomic repertoires linked with pathogenic potency of arthritogenic Prevotella copri isolated from the gut of rheumatoid arthritis patients.</title>
        <authorList>
            <person name="Nii T."/>
            <person name="Maeda Y."/>
            <person name="Motooka D."/>
            <person name="Naito M."/>
            <person name="Matsumoto Y."/>
            <person name="Ogawa T."/>
            <person name="Oguro-Igashira E."/>
            <person name="Kishikawa T."/>
            <person name="Yamashita M."/>
            <person name="Koizumi S."/>
            <person name="Kurakawa T."/>
            <person name="Okumura R."/>
            <person name="Kayama H."/>
            <person name="Murakami M."/>
            <person name="Sakaguchi T."/>
            <person name="Das B."/>
            <person name="Nakamura S."/>
            <person name="Okada Y."/>
            <person name="Kumanogoh A."/>
            <person name="Takeda K."/>
        </authorList>
    </citation>
    <scope>NUCLEOTIDE SEQUENCE</scope>
    <source>
        <strain evidence="1">F3-75</strain>
    </source>
</reference>
<gene>
    <name evidence="1" type="ORF">ONT16_04430</name>
</gene>
<evidence type="ECO:0000313" key="2">
    <source>
        <dbReference type="Proteomes" id="UP001209344"/>
    </source>
</evidence>
<organism evidence="1 2">
    <name type="scientific">Segatella copri</name>
    <dbReference type="NCBI Taxonomy" id="165179"/>
    <lineage>
        <taxon>Bacteria</taxon>
        <taxon>Pseudomonadati</taxon>
        <taxon>Bacteroidota</taxon>
        <taxon>Bacteroidia</taxon>
        <taxon>Bacteroidales</taxon>
        <taxon>Prevotellaceae</taxon>
        <taxon>Segatella</taxon>
    </lineage>
</organism>
<dbReference type="AlphaFoldDB" id="A0AAP3BB93"/>
<evidence type="ECO:0000313" key="1">
    <source>
        <dbReference type="EMBL" id="MCW4127518.1"/>
    </source>
</evidence>
<protein>
    <submittedName>
        <fullName evidence="1">Uncharacterized protein</fullName>
    </submittedName>
</protein>
<dbReference type="EMBL" id="JAPDVK010000001">
    <property type="protein sequence ID" value="MCW4127518.1"/>
    <property type="molecule type" value="Genomic_DNA"/>
</dbReference>
<proteinExistence type="predicted"/>
<accession>A0AAP3BB93</accession>
<name>A0AAP3BB93_9BACT</name>
<dbReference type="Proteomes" id="UP001209344">
    <property type="component" value="Unassembled WGS sequence"/>
</dbReference>